<evidence type="ECO:0000313" key="6">
    <source>
        <dbReference type="Proteomes" id="UP000443000"/>
    </source>
</evidence>
<evidence type="ECO:0000313" key="3">
    <source>
        <dbReference type="EMBL" id="MQU18794.1"/>
    </source>
</evidence>
<dbReference type="EMBL" id="WIWP01000040">
    <property type="protein sequence ID" value="MQT27686.1"/>
    <property type="molecule type" value="Genomic_DNA"/>
</dbReference>
<dbReference type="EMBL" id="WIWC01000039">
    <property type="protein sequence ID" value="MQT82095.1"/>
    <property type="molecule type" value="Genomic_DNA"/>
</dbReference>
<evidence type="ECO:0000313" key="5">
    <source>
        <dbReference type="Proteomes" id="UP000437970"/>
    </source>
</evidence>
<comment type="caution">
    <text evidence="2">The sequence shown here is derived from an EMBL/GenBank/DDBJ whole genome shotgun (WGS) entry which is preliminary data.</text>
</comment>
<dbReference type="OrthoDB" id="6845417at2"/>
<gene>
    <name evidence="3" type="ORF">GHN41_20405</name>
    <name evidence="2" type="ORF">GHN86_18790</name>
    <name evidence="1" type="ORF">GHN94_17880</name>
    <name evidence="4" type="ORF">GHO29_13215</name>
</gene>
<evidence type="ECO:0000313" key="7">
    <source>
        <dbReference type="Proteomes" id="UP000713985"/>
    </source>
</evidence>
<dbReference type="Proteomes" id="UP000713985">
    <property type="component" value="Unassembled WGS sequence"/>
</dbReference>
<keyword evidence="7" id="KW-1185">Reference proteome</keyword>
<dbReference type="Proteomes" id="UP000437970">
    <property type="component" value="Unassembled WGS sequence"/>
</dbReference>
<proteinExistence type="predicted"/>
<dbReference type="Gene3D" id="2.60.40.10">
    <property type="entry name" value="Immunoglobulins"/>
    <property type="match status" value="2"/>
</dbReference>
<accession>A0A6A7Z2N5</accession>
<dbReference type="InterPro" id="IPR013783">
    <property type="entry name" value="Ig-like_fold"/>
</dbReference>
<dbReference type="EMBL" id="WIVT01000034">
    <property type="protein sequence ID" value="MQU18794.1"/>
    <property type="molecule type" value="Genomic_DNA"/>
</dbReference>
<dbReference type="EMBL" id="WIVW01000015">
    <property type="protein sequence ID" value="MQU27446.1"/>
    <property type="molecule type" value="Genomic_DNA"/>
</dbReference>
<sequence length="1099" mass="116445">MSLPIKQIRKPQAGYPLPFIDDVSINGGLNYLALKADPTLEVIINCGPFYPAVSGDRIDLYWKGSDGNERQVGTRTFKADEIIASFPIPVAVALEAQEGLGEIRYTYTDAANTYPSDPMPCLIKTTVPGNPYSGPNLPETIYINEAMSAPTVDPVDIDLGNVARGAIVTISAWEYMSVGDVVTLNWGGYPLKQKPLELAQVDQTLVIIVSEADILAAGNSDELPVSYEIRDVVNNWSLNSPATLINVDTNVNLLEKPDCVDVDAGILNYDSLGSDSSLVMVRTPAPIFTVGDVVTLYWKGFNAQGAAIETHYELPVASVTGRLRFDVPNEDVALFIGGPTTSVFYTVDSTSTGKLETSRSVMFAVIGTQADLPAPTLENGLVAGVFEPATLPGAGARVSLPAYPGMGEHDRIFLSWAGEDSNGSPLHGSVGEELESADVGVTFEFLVDKSEFMNLGDGSEVLFSYVVIFAAGGTRDSLVATYSVKNVIVGNLLKPHVLEAPDDDFLDPSEPLFTKAHVQIPDNVLLLANDRIDMLWDSPLNEGDFPDFMNIRTDGIGIVFEVPKARVEKSLGRDIVVSYTLTRSGAKLYDSDVLTLFIGSASDRLLPRPFVVEADNDAGTLDPDAVTGTYAHVLIKAADINVEVNDEVLLSWAGSEAGGSFDDSNPISGSEAGKDVTFDVPKGFVDANLNGTLTVEYTVIRALDGLHQGSKPRELTVGRVSTVAPDITLVQDSADISIPDGGETSDTAVTITGTAQANGQVEIFDGVTTKGTALANDTGIWTLPLTGLALGSHSLTAKALYGAGQVSAAWTFSITAETAPLITSLIGSGGGAIANGGSTSDTSVTAKGTALANGRVEIFDGVTSKGTATVSSAEEWTHTLTGLAVGSHTLTVKALYGAGQVSDAWAFTVVAEIPELTIDETPVILDGKIYIYEKGRLEARYDSSTSITRTAQGGVPPYTYSNRGSGTGLLIDPVTGYVRALDNVGGWVVVTDSVGSIKSYYVQVTGVIDVAYLGQGTWSGVNQGAHDRGGWLPSVSELREIYSVFGGSQFPYAGKIWSSEKAGLIPPSYHTLNMQTGAEGSALQNVMLDAIWLFFEEYK</sequence>
<evidence type="ECO:0000313" key="2">
    <source>
        <dbReference type="EMBL" id="MQT82095.1"/>
    </source>
</evidence>
<name>A0A6A7Z2N5_9PSED</name>
<reference evidence="5 6" key="1">
    <citation type="submission" date="2019-10" db="EMBL/GenBank/DDBJ databases">
        <title>Evaluation of single-gene subtyping targets for Pseudomonas.</title>
        <authorList>
            <person name="Reichler S.J."/>
            <person name="Orsi R.H."/>
            <person name="Wiedmann M."/>
            <person name="Martin N.H."/>
            <person name="Murphy S.I."/>
        </authorList>
    </citation>
    <scope>NUCLEOTIDE SEQUENCE</scope>
    <source>
        <strain evidence="1 7">FSL R10-0802</strain>
        <strain evidence="3 6">FSL R10-1594</strain>
        <strain evidence="4 5">FSL R10-1984</strain>
        <strain evidence="2">FSL R10-2339</strain>
    </source>
</reference>
<evidence type="ECO:0000313" key="1">
    <source>
        <dbReference type="EMBL" id="MQT27686.1"/>
    </source>
</evidence>
<evidence type="ECO:0008006" key="8">
    <source>
        <dbReference type="Google" id="ProtNLM"/>
    </source>
</evidence>
<dbReference type="RefSeq" id="WP_153379464.1">
    <property type="nucleotide sequence ID" value="NZ_JBITTT010000011.1"/>
</dbReference>
<dbReference type="AlphaFoldDB" id="A0A6A7Z2N5"/>
<evidence type="ECO:0000313" key="4">
    <source>
        <dbReference type="EMBL" id="MQU27446.1"/>
    </source>
</evidence>
<dbReference type="Proteomes" id="UP000443000">
    <property type="component" value="Unassembled WGS sequence"/>
</dbReference>
<protein>
    <recommendedName>
        <fullName evidence="8">Ig-like domain repeat protein</fullName>
    </recommendedName>
</protein>
<organism evidence="2">
    <name type="scientific">Pseudomonas helleri</name>
    <dbReference type="NCBI Taxonomy" id="1608996"/>
    <lineage>
        <taxon>Bacteria</taxon>
        <taxon>Pseudomonadati</taxon>
        <taxon>Pseudomonadota</taxon>
        <taxon>Gammaproteobacteria</taxon>
        <taxon>Pseudomonadales</taxon>
        <taxon>Pseudomonadaceae</taxon>
        <taxon>Pseudomonas</taxon>
    </lineage>
</organism>